<feature type="domain" description="MaoC-like" evidence="1">
    <location>
        <begin position="18"/>
        <end position="122"/>
    </location>
</feature>
<gene>
    <name evidence="2" type="ORF">SAMN04487947_2000</name>
</gene>
<sequence>MTRFFEDFTVGSVEEFGRYDVTEEEVLTFAEQYDPQWFHTDPDRAREESMYGGLIASGWHTTAMMMRMLVDEFLSETASLGAKGVDELRWRRPVRPGDTLSLRLEVLSKEAERPDRGLVESRIEVVRDGADGGENGESDGDAGGEVVCSMVALTMFGRRDGDGEE</sequence>
<evidence type="ECO:0000313" key="2">
    <source>
        <dbReference type="EMBL" id="SFR53132.1"/>
    </source>
</evidence>
<dbReference type="EMBL" id="FOYT01000002">
    <property type="protein sequence ID" value="SFR53132.1"/>
    <property type="molecule type" value="Genomic_DNA"/>
</dbReference>
<dbReference type="Pfam" id="PF01575">
    <property type="entry name" value="MaoC_dehydratas"/>
    <property type="match status" value="1"/>
</dbReference>
<dbReference type="Gene3D" id="3.10.129.10">
    <property type="entry name" value="Hotdog Thioesterase"/>
    <property type="match status" value="1"/>
</dbReference>
<dbReference type="OrthoDB" id="225748at2157"/>
<reference evidence="3" key="1">
    <citation type="submission" date="2016-10" db="EMBL/GenBank/DDBJ databases">
        <authorList>
            <person name="Varghese N."/>
            <person name="Submissions S."/>
        </authorList>
    </citation>
    <scope>NUCLEOTIDE SEQUENCE [LARGE SCALE GENOMIC DNA]</scope>
    <source>
        <strain evidence="3">CGMCC 1.7736</strain>
    </source>
</reference>
<keyword evidence="3" id="KW-1185">Reference proteome</keyword>
<dbReference type="Proteomes" id="UP000198531">
    <property type="component" value="Unassembled WGS sequence"/>
</dbReference>
<dbReference type="SUPFAM" id="SSF54637">
    <property type="entry name" value="Thioesterase/thiol ester dehydrase-isomerase"/>
    <property type="match status" value="1"/>
</dbReference>
<evidence type="ECO:0000313" key="3">
    <source>
        <dbReference type="Proteomes" id="UP000198531"/>
    </source>
</evidence>
<dbReference type="InterPro" id="IPR029069">
    <property type="entry name" value="HotDog_dom_sf"/>
</dbReference>
<dbReference type="RefSeq" id="WP_089807204.1">
    <property type="nucleotide sequence ID" value="NZ_FOYT01000002.1"/>
</dbReference>
<dbReference type="STRING" id="553469.SAMN04487947_2000"/>
<dbReference type="PANTHER" id="PTHR43664">
    <property type="entry name" value="MONOAMINE OXIDASE-RELATED"/>
    <property type="match status" value="1"/>
</dbReference>
<dbReference type="PANTHER" id="PTHR43664:SF1">
    <property type="entry name" value="BETA-METHYLMALYL-COA DEHYDRATASE"/>
    <property type="match status" value="1"/>
</dbReference>
<proteinExistence type="predicted"/>
<dbReference type="CDD" id="cd03454">
    <property type="entry name" value="YdeM"/>
    <property type="match status" value="1"/>
</dbReference>
<organism evidence="2 3">
    <name type="scientific">Halogeometricum rufum</name>
    <dbReference type="NCBI Taxonomy" id="553469"/>
    <lineage>
        <taxon>Archaea</taxon>
        <taxon>Methanobacteriati</taxon>
        <taxon>Methanobacteriota</taxon>
        <taxon>Stenosarchaea group</taxon>
        <taxon>Halobacteria</taxon>
        <taxon>Halobacteriales</taxon>
        <taxon>Haloferacaceae</taxon>
        <taxon>Halogeometricum</taxon>
    </lineage>
</organism>
<dbReference type="AlphaFoldDB" id="A0A1I6HF61"/>
<evidence type="ECO:0000259" key="1">
    <source>
        <dbReference type="Pfam" id="PF01575"/>
    </source>
</evidence>
<dbReference type="InterPro" id="IPR002539">
    <property type="entry name" value="MaoC-like_dom"/>
</dbReference>
<dbReference type="InterPro" id="IPR052342">
    <property type="entry name" value="MCH/BMMD"/>
</dbReference>
<name>A0A1I6HF61_9EURY</name>
<protein>
    <submittedName>
        <fullName evidence="2">Acyl dehydratase</fullName>
    </submittedName>
</protein>
<accession>A0A1I6HF61</accession>